<evidence type="ECO:0000313" key="3">
    <source>
        <dbReference type="Proteomes" id="UP000499080"/>
    </source>
</evidence>
<evidence type="ECO:0000313" key="2">
    <source>
        <dbReference type="EMBL" id="GBL74385.1"/>
    </source>
</evidence>
<dbReference type="Proteomes" id="UP000499080">
    <property type="component" value="Unassembled WGS sequence"/>
</dbReference>
<gene>
    <name evidence="2" type="ORF">AVEN_235353_1</name>
</gene>
<comment type="caution">
    <text evidence="2">The sequence shown here is derived from an EMBL/GenBank/DDBJ whole genome shotgun (WGS) entry which is preliminary data.</text>
</comment>
<dbReference type="OrthoDB" id="10390216at2759"/>
<organism evidence="2 3">
    <name type="scientific">Araneus ventricosus</name>
    <name type="common">Orbweaver spider</name>
    <name type="synonym">Epeira ventricosa</name>
    <dbReference type="NCBI Taxonomy" id="182803"/>
    <lineage>
        <taxon>Eukaryota</taxon>
        <taxon>Metazoa</taxon>
        <taxon>Ecdysozoa</taxon>
        <taxon>Arthropoda</taxon>
        <taxon>Chelicerata</taxon>
        <taxon>Arachnida</taxon>
        <taxon>Araneae</taxon>
        <taxon>Araneomorphae</taxon>
        <taxon>Entelegynae</taxon>
        <taxon>Araneoidea</taxon>
        <taxon>Araneidae</taxon>
        <taxon>Araneus</taxon>
    </lineage>
</organism>
<dbReference type="EMBL" id="BGPR01000005">
    <property type="protein sequence ID" value="GBL74385.1"/>
    <property type="molecule type" value="Genomic_DNA"/>
</dbReference>
<name>A0A4Y2A4T9_ARAVE</name>
<reference evidence="2 3" key="1">
    <citation type="journal article" date="2019" name="Sci. Rep.">
        <title>Orb-weaving spider Araneus ventricosus genome elucidates the spidroin gene catalogue.</title>
        <authorList>
            <person name="Kono N."/>
            <person name="Nakamura H."/>
            <person name="Ohtoshi R."/>
            <person name="Moran D.A.P."/>
            <person name="Shinohara A."/>
            <person name="Yoshida Y."/>
            <person name="Fujiwara M."/>
            <person name="Mori M."/>
            <person name="Tomita M."/>
            <person name="Arakawa K."/>
        </authorList>
    </citation>
    <scope>NUCLEOTIDE SEQUENCE [LARGE SCALE GENOMIC DNA]</scope>
</reference>
<protein>
    <submittedName>
        <fullName evidence="2">Uncharacterized protein</fullName>
    </submittedName>
</protein>
<proteinExistence type="predicted"/>
<feature type="region of interest" description="Disordered" evidence="1">
    <location>
        <begin position="121"/>
        <end position="155"/>
    </location>
</feature>
<evidence type="ECO:0000256" key="1">
    <source>
        <dbReference type="SAM" id="MobiDB-lite"/>
    </source>
</evidence>
<accession>A0A4Y2A4T9</accession>
<sequence length="187" mass="21170">MRCRGRRLSRQLFSEFLHHNLRRFSLTNVTAPDLRARLKLVLNSKEFALLKHEFGPHDLDPFLFYKVKTVAFDNQLIIRMIGQIPVFISRLSNSGQTITTCQIPKQIEKKRGKLITVSLHPPLDGSARQATPFEPTNPDAPPERQEKRPNPSPLRANALSSEAFTLMSAFFAPGEAGLRLGLVEKLE</sequence>
<dbReference type="AlphaFoldDB" id="A0A4Y2A4T9"/>
<keyword evidence="3" id="KW-1185">Reference proteome</keyword>